<keyword evidence="3" id="KW-1185">Reference proteome</keyword>
<sequence>MIRLSILFFLVFFKTEAQTSVLNVADSLYINGNYTKAIQQYKNYYNQGEVFDKIAKAYIAIGNYDEALNNYEASIEANPENTLIKYEYGKLLGVTKKYKEASIVYTNLVNVDDKNPNYHYELGLVLEQLKDSTAMNQFQFAYNLDETHQKAIYKIAKYYLQKRNHETVDKYADKGLETYPKNVELISLKAQNYYWQHDYREAIKWFEKLIELGEYSEFIYEKLSLSYVEHFNYEKALENRLMALKFKPNDASTKYVIGTYYLVLDDFENAEKYISQALLVLDQPLDAEYMKLGTVLNRQKKYKESIAALKTAIDENPSNEYAHFQLALTLETYYADYDAKIKVYEDFKKKFPNSRINGFVDDKISRIKEEKFIKEGEKQD</sequence>
<dbReference type="RefSeq" id="WP_072399871.1">
    <property type="nucleotide sequence ID" value="NZ_FPKV01000001.1"/>
</dbReference>
<dbReference type="PANTHER" id="PTHR12558:SF13">
    <property type="entry name" value="CELL DIVISION CYCLE PROTEIN 27 HOMOLOG"/>
    <property type="match status" value="1"/>
</dbReference>
<evidence type="ECO:0000313" key="2">
    <source>
        <dbReference type="EMBL" id="SFZ89427.1"/>
    </source>
</evidence>
<accession>A0A1K2ICI6</accession>
<dbReference type="OrthoDB" id="9810596at2"/>
<dbReference type="STRING" id="369401.SAMN05428642_101264"/>
<dbReference type="PROSITE" id="PS50293">
    <property type="entry name" value="TPR_REGION"/>
    <property type="match status" value="1"/>
</dbReference>
<dbReference type="EMBL" id="FPKV01000001">
    <property type="protein sequence ID" value="SFZ89427.1"/>
    <property type="molecule type" value="Genomic_DNA"/>
</dbReference>
<feature type="repeat" description="TPR" evidence="1">
    <location>
        <begin position="217"/>
        <end position="250"/>
    </location>
</feature>
<evidence type="ECO:0000256" key="1">
    <source>
        <dbReference type="PROSITE-ProRule" id="PRU00339"/>
    </source>
</evidence>
<dbReference type="InterPro" id="IPR011990">
    <property type="entry name" value="TPR-like_helical_dom_sf"/>
</dbReference>
<dbReference type="AlphaFoldDB" id="A0A1K2ICI6"/>
<dbReference type="SUPFAM" id="SSF48452">
    <property type="entry name" value="TPR-like"/>
    <property type="match status" value="1"/>
</dbReference>
<evidence type="ECO:0000313" key="3">
    <source>
        <dbReference type="Proteomes" id="UP000182544"/>
    </source>
</evidence>
<dbReference type="Pfam" id="PF14559">
    <property type="entry name" value="TPR_19"/>
    <property type="match status" value="1"/>
</dbReference>
<reference evidence="2 3" key="1">
    <citation type="submission" date="2016-10" db="EMBL/GenBank/DDBJ databases">
        <authorList>
            <person name="de Groot N.N."/>
        </authorList>
    </citation>
    <scope>NUCLEOTIDE SEQUENCE [LARGE SCALE GENOMIC DNA]</scope>
    <source>
        <strain evidence="2 3">DSM 18180</strain>
    </source>
</reference>
<gene>
    <name evidence="2" type="ORF">SAMN05428642_101264</name>
</gene>
<proteinExistence type="predicted"/>
<dbReference type="Pfam" id="PF13432">
    <property type="entry name" value="TPR_16"/>
    <property type="match status" value="1"/>
</dbReference>
<protein>
    <submittedName>
        <fullName evidence="2">Tetratricopeptide repeat-containing protein</fullName>
    </submittedName>
</protein>
<keyword evidence="1" id="KW-0802">TPR repeat</keyword>
<dbReference type="SMART" id="SM00028">
    <property type="entry name" value="TPR"/>
    <property type="match status" value="7"/>
</dbReference>
<dbReference type="PROSITE" id="PS50005">
    <property type="entry name" value="TPR"/>
    <property type="match status" value="3"/>
</dbReference>
<dbReference type="PANTHER" id="PTHR12558">
    <property type="entry name" value="CELL DIVISION CYCLE 16,23,27"/>
    <property type="match status" value="1"/>
</dbReference>
<organism evidence="2 3">
    <name type="scientific">Flaviramulus basaltis</name>
    <dbReference type="NCBI Taxonomy" id="369401"/>
    <lineage>
        <taxon>Bacteria</taxon>
        <taxon>Pseudomonadati</taxon>
        <taxon>Bacteroidota</taxon>
        <taxon>Flavobacteriia</taxon>
        <taxon>Flavobacteriales</taxon>
        <taxon>Flavobacteriaceae</taxon>
        <taxon>Flaviramulus</taxon>
    </lineage>
</organism>
<feature type="repeat" description="TPR" evidence="1">
    <location>
        <begin position="286"/>
        <end position="319"/>
    </location>
</feature>
<dbReference type="Proteomes" id="UP000182544">
    <property type="component" value="Unassembled WGS sequence"/>
</dbReference>
<feature type="repeat" description="TPR" evidence="1">
    <location>
        <begin position="48"/>
        <end position="81"/>
    </location>
</feature>
<dbReference type="Gene3D" id="1.25.40.10">
    <property type="entry name" value="Tetratricopeptide repeat domain"/>
    <property type="match status" value="3"/>
</dbReference>
<name>A0A1K2ICI6_9FLAO</name>
<dbReference type="InterPro" id="IPR019734">
    <property type="entry name" value="TPR_rpt"/>
</dbReference>